<feature type="transmembrane region" description="Helical" evidence="1">
    <location>
        <begin position="21"/>
        <end position="39"/>
    </location>
</feature>
<keyword evidence="1" id="KW-0472">Membrane</keyword>
<geneLocation type="plasmid" evidence="2 3">
    <name>pNBRC108728a</name>
</geneLocation>
<organism evidence="2 3">
    <name type="scientific">Frondihabitans sucicola</name>
    <dbReference type="NCBI Taxonomy" id="1268041"/>
    <lineage>
        <taxon>Bacteria</taxon>
        <taxon>Bacillati</taxon>
        <taxon>Actinomycetota</taxon>
        <taxon>Actinomycetes</taxon>
        <taxon>Micrococcales</taxon>
        <taxon>Microbacteriaceae</taxon>
        <taxon>Frondihabitans</taxon>
    </lineage>
</organism>
<dbReference type="Proteomes" id="UP001321486">
    <property type="component" value="Plasmid pNBRC108728a"/>
</dbReference>
<evidence type="ECO:0000256" key="1">
    <source>
        <dbReference type="SAM" id="Phobius"/>
    </source>
</evidence>
<keyword evidence="3" id="KW-1185">Reference proteome</keyword>
<accession>A0ABN6Y5J6</accession>
<proteinExistence type="predicted"/>
<keyword evidence="1" id="KW-1133">Transmembrane helix</keyword>
<dbReference type="Gene3D" id="3.30.700.10">
    <property type="entry name" value="Glycoprotein, Type 4 Pilin"/>
    <property type="match status" value="1"/>
</dbReference>
<name>A0ABN6Y5J6_9MICO</name>
<sequence length="149" mass="15905">MRARFRSISTRRKIEDSGFSFIELLAYMAIAALLILAAIPQFNQYREKAAISNLQSDARNVATTIEADYTTSLAYPSTIAAPAAQVLTIGAGSTQKLTFSDEAITYSTNGTDYAFKLTATSHTSTEVVYSSKDGGLQPVGTAYTALVAG</sequence>
<dbReference type="RefSeq" id="WP_286346894.1">
    <property type="nucleotide sequence ID" value="NZ_AP027733.1"/>
</dbReference>
<keyword evidence="1" id="KW-0812">Transmembrane</keyword>
<reference evidence="3" key="1">
    <citation type="journal article" date="2019" name="Int. J. Syst. Evol. Microbiol.">
        <title>The Global Catalogue of Microorganisms (GCM) 10K type strain sequencing project: providing services to taxonomists for standard genome sequencing and annotation.</title>
        <authorList>
            <consortium name="The Broad Institute Genomics Platform"/>
            <consortium name="The Broad Institute Genome Sequencing Center for Infectious Disease"/>
            <person name="Wu L."/>
            <person name="Ma J."/>
        </authorList>
    </citation>
    <scope>NUCLEOTIDE SEQUENCE [LARGE SCALE GENOMIC DNA]</scope>
    <source>
        <strain evidence="3">NBRC 108728</strain>
    </source>
</reference>
<evidence type="ECO:0000313" key="3">
    <source>
        <dbReference type="Proteomes" id="UP001321486"/>
    </source>
</evidence>
<dbReference type="EMBL" id="AP027733">
    <property type="protein sequence ID" value="BDZ52612.1"/>
    <property type="molecule type" value="Genomic_DNA"/>
</dbReference>
<gene>
    <name evidence="2" type="ORF">GCM10025867_48530</name>
</gene>
<dbReference type="InterPro" id="IPR045584">
    <property type="entry name" value="Pilin-like"/>
</dbReference>
<protein>
    <recommendedName>
        <fullName evidence="4">Prepilin-type N-terminal cleavage/methylation domain-containing protein</fullName>
    </recommendedName>
</protein>
<keyword evidence="2" id="KW-0614">Plasmid</keyword>
<evidence type="ECO:0008006" key="4">
    <source>
        <dbReference type="Google" id="ProtNLM"/>
    </source>
</evidence>
<dbReference type="SUPFAM" id="SSF54523">
    <property type="entry name" value="Pili subunits"/>
    <property type="match status" value="1"/>
</dbReference>
<evidence type="ECO:0000313" key="2">
    <source>
        <dbReference type="EMBL" id="BDZ52612.1"/>
    </source>
</evidence>